<comment type="caution">
    <text evidence="2">The sequence shown here is derived from an EMBL/GenBank/DDBJ whole genome shotgun (WGS) entry which is preliminary data.</text>
</comment>
<reference evidence="2" key="2">
    <citation type="submission" date="2021-09" db="EMBL/GenBank/DDBJ databases">
        <authorList>
            <person name="Jia N."/>
            <person name="Wang J."/>
            <person name="Shi W."/>
            <person name="Du L."/>
            <person name="Sun Y."/>
            <person name="Zhan W."/>
            <person name="Jiang J."/>
            <person name="Wang Q."/>
            <person name="Zhang B."/>
            <person name="Ji P."/>
            <person name="Sakyi L.B."/>
            <person name="Cui X."/>
            <person name="Yuan T."/>
            <person name="Jiang B."/>
            <person name="Yang W."/>
            <person name="Lam T.T.-Y."/>
            <person name="Chang Q."/>
            <person name="Ding S."/>
            <person name="Wang X."/>
            <person name="Zhu J."/>
            <person name="Ruan X."/>
            <person name="Zhao L."/>
            <person name="Wei J."/>
            <person name="Que T."/>
            <person name="Du C."/>
            <person name="Cheng J."/>
            <person name="Dai P."/>
            <person name="Han X."/>
            <person name="Huang E."/>
            <person name="Gao Y."/>
            <person name="Liu J."/>
            <person name="Shao H."/>
            <person name="Ye R."/>
            <person name="Li L."/>
            <person name="Wei W."/>
            <person name="Wang X."/>
            <person name="Wang C."/>
            <person name="Huo Q."/>
            <person name="Li W."/>
            <person name="Guo W."/>
            <person name="Chen H."/>
            <person name="Chen S."/>
            <person name="Zhou L."/>
            <person name="Zhou L."/>
            <person name="Ni X."/>
            <person name="Tian J."/>
            <person name="Zhou Y."/>
            <person name="Sheng Y."/>
            <person name="Liu T."/>
            <person name="Pan Y."/>
            <person name="Xia L."/>
            <person name="Li J."/>
            <person name="Zhao F."/>
            <person name="Cao W."/>
        </authorList>
    </citation>
    <scope>NUCLEOTIDE SEQUENCE</scope>
    <source>
        <strain evidence="2">Rmic-2018</strain>
        <tissue evidence="2">Larvae</tissue>
    </source>
</reference>
<dbReference type="PROSITE" id="PS50097">
    <property type="entry name" value="BTB"/>
    <property type="match status" value="1"/>
</dbReference>
<dbReference type="InterPro" id="IPR000210">
    <property type="entry name" value="BTB/POZ_dom"/>
</dbReference>
<dbReference type="VEuPathDB" id="VectorBase:LOC119168604"/>
<sequence length="298" mass="34023">MVVHGNELVMNKPIFHILKCSAMKRIGVSGFSVEKFLDSGEFTDFEFRVKPENYPDIAERKFHVHKQFLAMRNEVFYAMFFGDLAEQTEVVVTDVHPDGFDLLLRFFYSGKPKIKSINDALHARFAARKYLVQGLKEACSDYIATNLKADGLCSFIDYYMQSREPEMDAIVDSLLMSSGPAILTSKKFNFALEETVRYIVDKIRKVPEDSLIRAVFGWAQEQCVKSLQSDTPIEIKALMRSFFPKLRFLTMTAEEFVMGLSTWGLLNDAENLAILRNIVKRGSQPLPEGFCNDTTGRF</sequence>
<dbReference type="PANTHER" id="PTHR45774:SF4">
    <property type="entry name" value="AXUNDEAD, ISOFORM F"/>
    <property type="match status" value="1"/>
</dbReference>
<evidence type="ECO:0000313" key="3">
    <source>
        <dbReference type="Proteomes" id="UP000821866"/>
    </source>
</evidence>
<dbReference type="Gene3D" id="3.30.710.10">
    <property type="entry name" value="Potassium Channel Kv1.1, Chain A"/>
    <property type="match status" value="1"/>
</dbReference>
<accession>A0A9J6E0J5</accession>
<dbReference type="Proteomes" id="UP000821866">
    <property type="component" value="Chromosome 4"/>
</dbReference>
<dbReference type="EMBL" id="JABSTU010000006">
    <property type="protein sequence ID" value="KAH8027528.1"/>
    <property type="molecule type" value="Genomic_DNA"/>
</dbReference>
<dbReference type="SMART" id="SM00225">
    <property type="entry name" value="BTB"/>
    <property type="match status" value="1"/>
</dbReference>
<dbReference type="Pfam" id="PF00651">
    <property type="entry name" value="BTB"/>
    <property type="match status" value="1"/>
</dbReference>
<feature type="domain" description="BTB" evidence="1">
    <location>
        <begin position="43"/>
        <end position="116"/>
    </location>
</feature>
<gene>
    <name evidence="2" type="ORF">HPB51_007078</name>
</gene>
<dbReference type="PANTHER" id="PTHR45774">
    <property type="entry name" value="BTB/POZ DOMAIN-CONTAINING"/>
    <property type="match status" value="1"/>
</dbReference>
<dbReference type="InterPro" id="IPR011333">
    <property type="entry name" value="SKP1/BTB/POZ_sf"/>
</dbReference>
<dbReference type="GO" id="GO:0022008">
    <property type="term" value="P:neurogenesis"/>
    <property type="evidence" value="ECO:0007669"/>
    <property type="project" value="TreeGrafter"/>
</dbReference>
<dbReference type="SUPFAM" id="SSF54695">
    <property type="entry name" value="POZ domain"/>
    <property type="match status" value="1"/>
</dbReference>
<proteinExistence type="predicted"/>
<evidence type="ECO:0000313" key="2">
    <source>
        <dbReference type="EMBL" id="KAH8027528.1"/>
    </source>
</evidence>
<evidence type="ECO:0000259" key="1">
    <source>
        <dbReference type="PROSITE" id="PS50097"/>
    </source>
</evidence>
<name>A0A9J6E0J5_RHIMP</name>
<dbReference type="GO" id="GO:0005829">
    <property type="term" value="C:cytosol"/>
    <property type="evidence" value="ECO:0007669"/>
    <property type="project" value="TreeGrafter"/>
</dbReference>
<organism evidence="2 3">
    <name type="scientific">Rhipicephalus microplus</name>
    <name type="common">Cattle tick</name>
    <name type="synonym">Boophilus microplus</name>
    <dbReference type="NCBI Taxonomy" id="6941"/>
    <lineage>
        <taxon>Eukaryota</taxon>
        <taxon>Metazoa</taxon>
        <taxon>Ecdysozoa</taxon>
        <taxon>Arthropoda</taxon>
        <taxon>Chelicerata</taxon>
        <taxon>Arachnida</taxon>
        <taxon>Acari</taxon>
        <taxon>Parasitiformes</taxon>
        <taxon>Ixodida</taxon>
        <taxon>Ixodoidea</taxon>
        <taxon>Ixodidae</taxon>
        <taxon>Rhipicephalinae</taxon>
        <taxon>Rhipicephalus</taxon>
        <taxon>Boophilus</taxon>
    </lineage>
</organism>
<dbReference type="AlphaFoldDB" id="A0A9J6E0J5"/>
<keyword evidence="3" id="KW-1185">Reference proteome</keyword>
<reference evidence="2" key="1">
    <citation type="journal article" date="2020" name="Cell">
        <title>Large-Scale Comparative Analyses of Tick Genomes Elucidate Their Genetic Diversity and Vector Capacities.</title>
        <authorList>
            <consortium name="Tick Genome and Microbiome Consortium (TIGMIC)"/>
            <person name="Jia N."/>
            <person name="Wang J."/>
            <person name="Shi W."/>
            <person name="Du L."/>
            <person name="Sun Y."/>
            <person name="Zhan W."/>
            <person name="Jiang J.F."/>
            <person name="Wang Q."/>
            <person name="Zhang B."/>
            <person name="Ji P."/>
            <person name="Bell-Sakyi L."/>
            <person name="Cui X.M."/>
            <person name="Yuan T.T."/>
            <person name="Jiang B.G."/>
            <person name="Yang W.F."/>
            <person name="Lam T.T."/>
            <person name="Chang Q.C."/>
            <person name="Ding S.J."/>
            <person name="Wang X.J."/>
            <person name="Zhu J.G."/>
            <person name="Ruan X.D."/>
            <person name="Zhao L."/>
            <person name="Wei J.T."/>
            <person name="Ye R.Z."/>
            <person name="Que T.C."/>
            <person name="Du C.H."/>
            <person name="Zhou Y.H."/>
            <person name="Cheng J.X."/>
            <person name="Dai P.F."/>
            <person name="Guo W.B."/>
            <person name="Han X.H."/>
            <person name="Huang E.J."/>
            <person name="Li L.F."/>
            <person name="Wei W."/>
            <person name="Gao Y.C."/>
            <person name="Liu J.Z."/>
            <person name="Shao H.Z."/>
            <person name="Wang X."/>
            <person name="Wang C.C."/>
            <person name="Yang T.C."/>
            <person name="Huo Q.B."/>
            <person name="Li W."/>
            <person name="Chen H.Y."/>
            <person name="Chen S.E."/>
            <person name="Zhou L.G."/>
            <person name="Ni X.B."/>
            <person name="Tian J.H."/>
            <person name="Sheng Y."/>
            <person name="Liu T."/>
            <person name="Pan Y.S."/>
            <person name="Xia L.Y."/>
            <person name="Li J."/>
            <person name="Zhao F."/>
            <person name="Cao W.C."/>
        </authorList>
    </citation>
    <scope>NUCLEOTIDE SEQUENCE</scope>
    <source>
        <strain evidence="2">Rmic-2018</strain>
    </source>
</reference>
<protein>
    <recommendedName>
        <fullName evidence="1">BTB domain-containing protein</fullName>
    </recommendedName>
</protein>